<dbReference type="EMBL" id="CM002876">
    <property type="protein sequence ID" value="KFK25136.1"/>
    <property type="molecule type" value="Genomic_DNA"/>
</dbReference>
<keyword evidence="2" id="KW-1133">Transmembrane helix</keyword>
<protein>
    <submittedName>
        <fullName evidence="3">Uncharacterized protein</fullName>
    </submittedName>
</protein>
<sequence>MYRSASWNRVTEDYSVPWSAPKGLWKGLDEDEPALYDPTSQEVTKKEKSRAKFAENAVHIIPFVLLACALVLWFFSNTDVDVGVKGESIAARIEGLTIEGEIDNDSDGTQTTGFLGGTTEVGDLNKPKLKHGVNKRHRRIHTSRKVVKGFY</sequence>
<dbReference type="eggNOG" id="ENOG502S47K">
    <property type="taxonomic scope" value="Eukaryota"/>
</dbReference>
<accession>A0A087G5I4</accession>
<keyword evidence="2" id="KW-0812">Transmembrane</keyword>
<feature type="transmembrane region" description="Helical" evidence="2">
    <location>
        <begin position="56"/>
        <end position="75"/>
    </location>
</feature>
<proteinExistence type="predicted"/>
<gene>
    <name evidence="3" type="ordered locus">AALP_Aa8g070600</name>
</gene>
<evidence type="ECO:0000313" key="4">
    <source>
        <dbReference type="Proteomes" id="UP000029120"/>
    </source>
</evidence>
<name>A0A087G5I4_ARAAL</name>
<evidence type="ECO:0000313" key="3">
    <source>
        <dbReference type="EMBL" id="KFK25136.1"/>
    </source>
</evidence>
<keyword evidence="2" id="KW-0472">Membrane</keyword>
<dbReference type="Gramene" id="KFK25136">
    <property type="protein sequence ID" value="KFK25136"/>
    <property type="gene ID" value="AALP_AA8G070600"/>
</dbReference>
<keyword evidence="4" id="KW-1185">Reference proteome</keyword>
<dbReference type="AlphaFoldDB" id="A0A087G5I4"/>
<organism evidence="3 4">
    <name type="scientific">Arabis alpina</name>
    <name type="common">Alpine rock-cress</name>
    <dbReference type="NCBI Taxonomy" id="50452"/>
    <lineage>
        <taxon>Eukaryota</taxon>
        <taxon>Viridiplantae</taxon>
        <taxon>Streptophyta</taxon>
        <taxon>Embryophyta</taxon>
        <taxon>Tracheophyta</taxon>
        <taxon>Spermatophyta</taxon>
        <taxon>Magnoliopsida</taxon>
        <taxon>eudicotyledons</taxon>
        <taxon>Gunneridae</taxon>
        <taxon>Pentapetalae</taxon>
        <taxon>rosids</taxon>
        <taxon>malvids</taxon>
        <taxon>Brassicales</taxon>
        <taxon>Brassicaceae</taxon>
        <taxon>Arabideae</taxon>
        <taxon>Arabis</taxon>
    </lineage>
</organism>
<reference evidence="4" key="1">
    <citation type="journal article" date="2015" name="Nat. Plants">
        <title>Genome expansion of Arabis alpina linked with retrotransposition and reduced symmetric DNA methylation.</title>
        <authorList>
            <person name="Willing E.M."/>
            <person name="Rawat V."/>
            <person name="Mandakova T."/>
            <person name="Maumus F."/>
            <person name="James G.V."/>
            <person name="Nordstroem K.J."/>
            <person name="Becker C."/>
            <person name="Warthmann N."/>
            <person name="Chica C."/>
            <person name="Szarzynska B."/>
            <person name="Zytnicki M."/>
            <person name="Albani M.C."/>
            <person name="Kiefer C."/>
            <person name="Bergonzi S."/>
            <person name="Castaings L."/>
            <person name="Mateos J.L."/>
            <person name="Berns M.C."/>
            <person name="Bujdoso N."/>
            <person name="Piofczyk T."/>
            <person name="de Lorenzo L."/>
            <person name="Barrero-Sicilia C."/>
            <person name="Mateos I."/>
            <person name="Piednoel M."/>
            <person name="Hagmann J."/>
            <person name="Chen-Min-Tao R."/>
            <person name="Iglesias-Fernandez R."/>
            <person name="Schuster S.C."/>
            <person name="Alonso-Blanco C."/>
            <person name="Roudier F."/>
            <person name="Carbonero P."/>
            <person name="Paz-Ares J."/>
            <person name="Davis S.J."/>
            <person name="Pecinka A."/>
            <person name="Quesneville H."/>
            <person name="Colot V."/>
            <person name="Lysak M.A."/>
            <person name="Weigel D."/>
            <person name="Coupland G."/>
            <person name="Schneeberger K."/>
        </authorList>
    </citation>
    <scope>NUCLEOTIDE SEQUENCE [LARGE SCALE GENOMIC DNA]</scope>
    <source>
        <strain evidence="4">cv. Pajares</strain>
    </source>
</reference>
<dbReference type="OMA" id="TYDPIVE"/>
<dbReference type="PANTHER" id="PTHR34189">
    <property type="entry name" value="TRANSMEMBRANE PROTEIN"/>
    <property type="match status" value="1"/>
</dbReference>
<evidence type="ECO:0000256" key="2">
    <source>
        <dbReference type="SAM" id="Phobius"/>
    </source>
</evidence>
<dbReference type="PANTHER" id="PTHR34189:SF4">
    <property type="entry name" value="TRANSMEMBRANE PROTEIN"/>
    <property type="match status" value="1"/>
</dbReference>
<dbReference type="Proteomes" id="UP000029120">
    <property type="component" value="Chromosome 8"/>
</dbReference>
<feature type="region of interest" description="Disordered" evidence="1">
    <location>
        <begin position="107"/>
        <end position="126"/>
    </location>
</feature>
<evidence type="ECO:0000256" key="1">
    <source>
        <dbReference type="SAM" id="MobiDB-lite"/>
    </source>
</evidence>
<dbReference type="OrthoDB" id="1028093at2759"/>